<evidence type="ECO:0000256" key="6">
    <source>
        <dbReference type="SAM" id="MobiDB-lite"/>
    </source>
</evidence>
<keyword evidence="5" id="KW-0539">Nucleus</keyword>
<keyword evidence="2" id="KW-0805">Transcription regulation</keyword>
<sequence length="86" mass="9941">MERCRRASVQKPAEHQSGVRGVTYDKSTNSWRAKWRDDGENMAKTFSIKELGFEKAKQMAIAHRRAVESRHYTFVGKGSSRAARRR</sequence>
<reference evidence="8 9" key="1">
    <citation type="submission" date="2014-11" db="EMBL/GenBank/DDBJ databases">
        <authorList>
            <person name="Zhu J."/>
            <person name="Qi W."/>
            <person name="Song R."/>
        </authorList>
    </citation>
    <scope>NUCLEOTIDE SEQUENCE [LARGE SCALE GENOMIC DNA]</scope>
</reference>
<evidence type="ECO:0000256" key="4">
    <source>
        <dbReference type="ARBA" id="ARBA00023163"/>
    </source>
</evidence>
<dbReference type="AlphaFoldDB" id="A0A0G4GU23"/>
<dbReference type="GO" id="GO:0003677">
    <property type="term" value="F:DNA binding"/>
    <property type="evidence" value="ECO:0007669"/>
    <property type="project" value="UniProtKB-KW"/>
</dbReference>
<dbReference type="GO" id="GO:0003700">
    <property type="term" value="F:DNA-binding transcription factor activity"/>
    <property type="evidence" value="ECO:0007669"/>
    <property type="project" value="InterPro"/>
</dbReference>
<dbReference type="VEuPathDB" id="CryptoDB:Vbra_1620"/>
<dbReference type="OrthoDB" id="364262at2759"/>
<evidence type="ECO:0000259" key="7">
    <source>
        <dbReference type="Pfam" id="PF00847"/>
    </source>
</evidence>
<evidence type="ECO:0000256" key="5">
    <source>
        <dbReference type="ARBA" id="ARBA00023242"/>
    </source>
</evidence>
<keyword evidence="4" id="KW-0804">Transcription</keyword>
<name>A0A0G4GU23_VITBC</name>
<evidence type="ECO:0000256" key="3">
    <source>
        <dbReference type="ARBA" id="ARBA00023125"/>
    </source>
</evidence>
<evidence type="ECO:0000256" key="1">
    <source>
        <dbReference type="ARBA" id="ARBA00004123"/>
    </source>
</evidence>
<evidence type="ECO:0000256" key="2">
    <source>
        <dbReference type="ARBA" id="ARBA00023015"/>
    </source>
</evidence>
<protein>
    <recommendedName>
        <fullName evidence="7">AP2/ERF domain-containing protein</fullName>
    </recommendedName>
</protein>
<dbReference type="EMBL" id="CDMY01000815">
    <property type="protein sequence ID" value="CEM34273.1"/>
    <property type="molecule type" value="Genomic_DNA"/>
</dbReference>
<organism evidence="8 9">
    <name type="scientific">Vitrella brassicaformis (strain CCMP3155)</name>
    <dbReference type="NCBI Taxonomy" id="1169540"/>
    <lineage>
        <taxon>Eukaryota</taxon>
        <taxon>Sar</taxon>
        <taxon>Alveolata</taxon>
        <taxon>Colpodellida</taxon>
        <taxon>Vitrellaceae</taxon>
        <taxon>Vitrella</taxon>
    </lineage>
</organism>
<accession>A0A0G4GU23</accession>
<feature type="domain" description="AP2/ERF" evidence="7">
    <location>
        <begin position="17"/>
        <end position="69"/>
    </location>
</feature>
<feature type="region of interest" description="Disordered" evidence="6">
    <location>
        <begin position="1"/>
        <end position="21"/>
    </location>
</feature>
<dbReference type="GO" id="GO:0005634">
    <property type="term" value="C:nucleus"/>
    <property type="evidence" value="ECO:0007669"/>
    <property type="project" value="UniProtKB-SubCell"/>
</dbReference>
<evidence type="ECO:0000313" key="9">
    <source>
        <dbReference type="Proteomes" id="UP000041254"/>
    </source>
</evidence>
<keyword evidence="3" id="KW-0238">DNA-binding</keyword>
<dbReference type="InterPro" id="IPR001471">
    <property type="entry name" value="AP2/ERF_dom"/>
</dbReference>
<dbReference type="InParanoid" id="A0A0G4GU23"/>
<dbReference type="Gene3D" id="1.20.5.2050">
    <property type="match status" value="1"/>
</dbReference>
<comment type="subcellular location">
    <subcellularLocation>
        <location evidence="1">Nucleus</location>
    </subcellularLocation>
</comment>
<proteinExistence type="predicted"/>
<keyword evidence="9" id="KW-1185">Reference proteome</keyword>
<gene>
    <name evidence="8" type="ORF">Vbra_1620</name>
</gene>
<dbReference type="Pfam" id="PF00847">
    <property type="entry name" value="AP2"/>
    <property type="match status" value="1"/>
</dbReference>
<evidence type="ECO:0000313" key="8">
    <source>
        <dbReference type="EMBL" id="CEM34273.1"/>
    </source>
</evidence>
<dbReference type="Proteomes" id="UP000041254">
    <property type="component" value="Unassembled WGS sequence"/>
</dbReference>